<dbReference type="InterPro" id="IPR017941">
    <property type="entry name" value="Rieske_2Fe-2S"/>
</dbReference>
<dbReference type="Gene3D" id="3.90.380.10">
    <property type="entry name" value="Naphthalene 1,2-dioxygenase Alpha Subunit, Chain A, domain 1"/>
    <property type="match status" value="1"/>
</dbReference>
<evidence type="ECO:0000259" key="10">
    <source>
        <dbReference type="PROSITE" id="PS51296"/>
    </source>
</evidence>
<keyword evidence="2" id="KW-0001">2Fe-2S</keyword>
<dbReference type="GO" id="GO:0051537">
    <property type="term" value="F:2 iron, 2 sulfur cluster binding"/>
    <property type="evidence" value="ECO:0007669"/>
    <property type="project" value="UniProtKB-KW"/>
</dbReference>
<dbReference type="EC" id="1.14.12.10" evidence="11"/>
<keyword evidence="4" id="KW-0058">Aromatic hydrocarbons catabolism</keyword>
<evidence type="ECO:0000256" key="8">
    <source>
        <dbReference type="ARBA" id="ARBA00023014"/>
    </source>
</evidence>
<evidence type="ECO:0000256" key="6">
    <source>
        <dbReference type="ARBA" id="ARBA00023002"/>
    </source>
</evidence>
<evidence type="ECO:0000256" key="7">
    <source>
        <dbReference type="ARBA" id="ARBA00023004"/>
    </source>
</evidence>
<dbReference type="PATRIC" id="fig|1658765.3.peg.3682"/>
<dbReference type="CDD" id="cd08879">
    <property type="entry name" value="RHO_alpha_C_AntDO-like"/>
    <property type="match status" value="1"/>
</dbReference>
<dbReference type="GO" id="GO:0018623">
    <property type="term" value="F:benzoate 1,2-dioxygenase activity"/>
    <property type="evidence" value="ECO:0007669"/>
    <property type="project" value="UniProtKB-EC"/>
</dbReference>
<dbReference type="SUPFAM" id="SSF55961">
    <property type="entry name" value="Bet v1-like"/>
    <property type="match status" value="1"/>
</dbReference>
<keyword evidence="6 11" id="KW-0560">Oxidoreductase</keyword>
<dbReference type="PANTHER" id="PTHR43756">
    <property type="entry name" value="CHOLINE MONOOXYGENASE, CHLOROPLASTIC"/>
    <property type="match status" value="1"/>
</dbReference>
<gene>
    <name evidence="11" type="ORF">Msub_20410</name>
</gene>
<evidence type="ECO:0000256" key="2">
    <source>
        <dbReference type="ARBA" id="ARBA00022714"/>
    </source>
</evidence>
<evidence type="ECO:0000256" key="3">
    <source>
        <dbReference type="ARBA" id="ARBA00022723"/>
    </source>
</evidence>
<dbReference type="Pfam" id="PF00848">
    <property type="entry name" value="Ring_hydroxyl_A"/>
    <property type="match status" value="1"/>
</dbReference>
<proteinExistence type="inferred from homology"/>
<dbReference type="EC" id="1.14.12.-" evidence="11"/>
<dbReference type="Gene3D" id="2.102.10.10">
    <property type="entry name" value="Rieske [2Fe-2S] iron-sulphur domain"/>
    <property type="match status" value="1"/>
</dbReference>
<dbReference type="STRING" id="1658765.Msub_20410"/>
<dbReference type="SUPFAM" id="SSF50022">
    <property type="entry name" value="ISP domain"/>
    <property type="match status" value="1"/>
</dbReference>
<reference evidence="11 12" key="1">
    <citation type="submission" date="2015-06" db="EMBL/GenBank/DDBJ databases">
        <title>Marinobacter subterrani, a genetically tractable neutrophilic iron-oxidizing strain isolated from the Soudan Iron Mine.</title>
        <authorList>
            <person name="Bonis B.M."/>
            <person name="Gralnick J.A."/>
        </authorList>
    </citation>
    <scope>NUCLEOTIDE SEQUENCE [LARGE SCALE GENOMIC DNA]</scope>
    <source>
        <strain evidence="11 12">JG233</strain>
    </source>
</reference>
<dbReference type="AlphaFoldDB" id="A0A0J7J3S8"/>
<evidence type="ECO:0000313" key="12">
    <source>
        <dbReference type="Proteomes" id="UP000036102"/>
    </source>
</evidence>
<dbReference type="PRINTS" id="PR00090">
    <property type="entry name" value="RNGDIOXGNASE"/>
</dbReference>
<sequence>MSNKLEQLADKVHNAVVADPDTGRYQCDRGIFTDRELFDLEMKYIFEGNWVYLAHESQIPEPGDYFTVTVGRQPVIITRTKDGELKAILNTCSHRGATLCRKKRGNKTSFTCPFHGWTFRNDGQLLKAKDQKKGGYPEQFNTDGSHDLKEMAKFGNYRGFLFGSLSADVVSLEEHLGETTKIIDNIVDQSEDGLEILRGSSTYTYEGNWKLTAENGADGYHVGTVHWNYLSTMGQRNYDKGGTEAVDAKSWSAEGGFYSFENGHMMLWTRLLNPEVRPIFSQLERLKETYGEARADSIVRTTKNLCLYPNVYLMDQFSTQIRVTRPIDVNKTEVTIYAFGPKNEPAELRTKRIRQYEDFFNVSGMGTPDDLEEFRACQSGYEARDMRWNDMSRGAAHWIDGPDEHANQIDMKPIMSGARPDDEGLYVNHHQHWQVEMTRAIEAERARFIPLASSSTASEEASA</sequence>
<keyword evidence="8" id="KW-0411">Iron-sulfur</keyword>
<dbReference type="RefSeq" id="WP_048497499.1">
    <property type="nucleotide sequence ID" value="NZ_LFBU01000002.1"/>
</dbReference>
<dbReference type="InterPro" id="IPR036922">
    <property type="entry name" value="Rieske_2Fe-2S_sf"/>
</dbReference>
<dbReference type="PANTHER" id="PTHR43756:SF1">
    <property type="entry name" value="3-PHENYLPROPIONATE_CINNAMIC ACID DIOXYGENASE SUBUNIT ALPHA"/>
    <property type="match status" value="1"/>
</dbReference>
<dbReference type="Pfam" id="PF00355">
    <property type="entry name" value="Rieske"/>
    <property type="match status" value="1"/>
</dbReference>
<keyword evidence="12" id="KW-1185">Reference proteome</keyword>
<evidence type="ECO:0000313" key="11">
    <source>
        <dbReference type="EMBL" id="KMQ73213.1"/>
    </source>
</evidence>
<dbReference type="GO" id="GO:0005506">
    <property type="term" value="F:iron ion binding"/>
    <property type="evidence" value="ECO:0007669"/>
    <property type="project" value="InterPro"/>
</dbReference>
<dbReference type="InterPro" id="IPR015881">
    <property type="entry name" value="ARHD_Rieske_2Fe_2S"/>
</dbReference>
<keyword evidence="3" id="KW-0479">Metal-binding</keyword>
<comment type="similarity">
    <text evidence="1">Belongs to the bacterial ring-hydroxylating dioxygenase alpha subunit family.</text>
</comment>
<dbReference type="EMBL" id="LFBU01000002">
    <property type="protein sequence ID" value="KMQ73213.1"/>
    <property type="molecule type" value="Genomic_DNA"/>
</dbReference>
<evidence type="ECO:0000256" key="4">
    <source>
        <dbReference type="ARBA" id="ARBA00022797"/>
    </source>
</evidence>
<evidence type="ECO:0000256" key="9">
    <source>
        <dbReference type="ARBA" id="ARBA00023027"/>
    </source>
</evidence>
<keyword evidence="9" id="KW-0520">NAD</keyword>
<dbReference type="OrthoDB" id="9769355at2"/>
<keyword evidence="5 11" id="KW-0223">Dioxygenase</keyword>
<evidence type="ECO:0000256" key="1">
    <source>
        <dbReference type="ARBA" id="ARBA00008751"/>
    </source>
</evidence>
<keyword evidence="7" id="KW-0408">Iron</keyword>
<name>A0A0J7J3S8_9GAMM</name>
<accession>A0A0J7J3S8</accession>
<comment type="caution">
    <text evidence="11">The sequence shown here is derived from an EMBL/GenBank/DDBJ whole genome shotgun (WGS) entry which is preliminary data.</text>
</comment>
<dbReference type="Proteomes" id="UP000036102">
    <property type="component" value="Unassembled WGS sequence"/>
</dbReference>
<protein>
    <submittedName>
        <fullName evidence="11">Benzoate 1,2-dioxygenase, alpha subunit</fullName>
        <ecNumber evidence="11">1.14.12.-</ecNumber>
        <ecNumber evidence="11">1.14.12.10</ecNumber>
    </submittedName>
</protein>
<organism evidence="11 12">
    <name type="scientific">Marinobacter subterrani</name>
    <dbReference type="NCBI Taxonomy" id="1658765"/>
    <lineage>
        <taxon>Bacteria</taxon>
        <taxon>Pseudomonadati</taxon>
        <taxon>Pseudomonadota</taxon>
        <taxon>Gammaproteobacteria</taxon>
        <taxon>Pseudomonadales</taxon>
        <taxon>Marinobacteraceae</taxon>
        <taxon>Marinobacter</taxon>
    </lineage>
</organism>
<dbReference type="InterPro" id="IPR001663">
    <property type="entry name" value="Rng_hydr_dOase-A"/>
</dbReference>
<dbReference type="InterPro" id="IPR015879">
    <property type="entry name" value="Ring_hydroxy_dOase_asu_C_dom"/>
</dbReference>
<evidence type="ECO:0000256" key="5">
    <source>
        <dbReference type="ARBA" id="ARBA00022964"/>
    </source>
</evidence>
<feature type="domain" description="Rieske" evidence="10">
    <location>
        <begin position="51"/>
        <end position="132"/>
    </location>
</feature>
<dbReference type="PROSITE" id="PS00570">
    <property type="entry name" value="RING_HYDROXYL_ALPHA"/>
    <property type="match status" value="1"/>
</dbReference>
<dbReference type="PROSITE" id="PS51296">
    <property type="entry name" value="RIESKE"/>
    <property type="match status" value="1"/>
</dbReference>